<keyword evidence="1" id="KW-0812">Transmembrane</keyword>
<feature type="transmembrane region" description="Helical" evidence="1">
    <location>
        <begin position="31"/>
        <end position="49"/>
    </location>
</feature>
<accession>A0AAN9KUJ5</accession>
<comment type="caution">
    <text evidence="2">The sequence shown here is derived from an EMBL/GenBank/DDBJ whole genome shotgun (WGS) entry which is preliminary data.</text>
</comment>
<organism evidence="2 3">
    <name type="scientific">Canavalia gladiata</name>
    <name type="common">Sword bean</name>
    <name type="synonym">Dolichos gladiatus</name>
    <dbReference type="NCBI Taxonomy" id="3824"/>
    <lineage>
        <taxon>Eukaryota</taxon>
        <taxon>Viridiplantae</taxon>
        <taxon>Streptophyta</taxon>
        <taxon>Embryophyta</taxon>
        <taxon>Tracheophyta</taxon>
        <taxon>Spermatophyta</taxon>
        <taxon>Magnoliopsida</taxon>
        <taxon>eudicotyledons</taxon>
        <taxon>Gunneridae</taxon>
        <taxon>Pentapetalae</taxon>
        <taxon>rosids</taxon>
        <taxon>fabids</taxon>
        <taxon>Fabales</taxon>
        <taxon>Fabaceae</taxon>
        <taxon>Papilionoideae</taxon>
        <taxon>50 kb inversion clade</taxon>
        <taxon>NPAAA clade</taxon>
        <taxon>indigoferoid/millettioid clade</taxon>
        <taxon>Phaseoleae</taxon>
        <taxon>Canavalia</taxon>
    </lineage>
</organism>
<dbReference type="AlphaFoldDB" id="A0AAN9KUJ5"/>
<evidence type="ECO:0000313" key="2">
    <source>
        <dbReference type="EMBL" id="KAK7323506.1"/>
    </source>
</evidence>
<gene>
    <name evidence="2" type="ORF">VNO77_26983</name>
</gene>
<keyword evidence="3" id="KW-1185">Reference proteome</keyword>
<dbReference type="EMBL" id="JAYMYQ010000006">
    <property type="protein sequence ID" value="KAK7323506.1"/>
    <property type="molecule type" value="Genomic_DNA"/>
</dbReference>
<sequence length="252" mass="28108">MVTLNSTLRNDQELVCPQDLNHTLIKCNRDLAIHFILMPGVFGVFCWGFSEFERLLSKEALSSRGKTLDALKRRPEELCEIREALINPSNLHNTTAKGGTENLTFGVYRISINGIGGRGVVNLEPRTSRPEMLLGFILVSEDRRWSAKKLVGNRPCAASHVVRGPSLVVISTSSEPTVVIGNRRRRQEGHAEGSCSPSKYYTFRTDLVGAKREGPIAPILAPTPYSGLEQKYKPLIRIEKPVELRRSLLDET</sequence>
<evidence type="ECO:0000313" key="3">
    <source>
        <dbReference type="Proteomes" id="UP001367508"/>
    </source>
</evidence>
<proteinExistence type="predicted"/>
<name>A0AAN9KUJ5_CANGL</name>
<reference evidence="2 3" key="1">
    <citation type="submission" date="2024-01" db="EMBL/GenBank/DDBJ databases">
        <title>The genomes of 5 underutilized Papilionoideae crops provide insights into root nodulation and disease resistanc.</title>
        <authorList>
            <person name="Jiang F."/>
        </authorList>
    </citation>
    <scope>NUCLEOTIDE SEQUENCE [LARGE SCALE GENOMIC DNA]</scope>
    <source>
        <strain evidence="2">LVBAO_FW01</strain>
        <tissue evidence="2">Leaves</tissue>
    </source>
</reference>
<keyword evidence="1" id="KW-0472">Membrane</keyword>
<protein>
    <submittedName>
        <fullName evidence="2">Uncharacterized protein</fullName>
    </submittedName>
</protein>
<keyword evidence="1" id="KW-1133">Transmembrane helix</keyword>
<dbReference type="Proteomes" id="UP001367508">
    <property type="component" value="Unassembled WGS sequence"/>
</dbReference>
<evidence type="ECO:0000256" key="1">
    <source>
        <dbReference type="SAM" id="Phobius"/>
    </source>
</evidence>